<keyword evidence="3" id="KW-1185">Reference proteome</keyword>
<evidence type="ECO:0000313" key="2">
    <source>
        <dbReference type="EMBL" id="KAF3516313.1"/>
    </source>
</evidence>
<dbReference type="Proteomes" id="UP000266723">
    <property type="component" value="Unassembled WGS sequence"/>
</dbReference>
<dbReference type="EMBL" id="QGKV02001556">
    <property type="protein sequence ID" value="KAF3516313.1"/>
    <property type="molecule type" value="Genomic_DNA"/>
</dbReference>
<name>A0ABQ7AQN5_BRACR</name>
<reference evidence="2 3" key="1">
    <citation type="journal article" date="2020" name="BMC Genomics">
        <title>Intraspecific diversification of the crop wild relative Brassica cretica Lam. using demographic model selection.</title>
        <authorList>
            <person name="Kioukis A."/>
            <person name="Michalopoulou V.A."/>
            <person name="Briers L."/>
            <person name="Pirintsos S."/>
            <person name="Studholme D.J."/>
            <person name="Pavlidis P."/>
            <person name="Sarris P.F."/>
        </authorList>
    </citation>
    <scope>NUCLEOTIDE SEQUENCE [LARGE SCALE GENOMIC DNA]</scope>
    <source>
        <strain evidence="3">cv. PFS-1207/04</strain>
    </source>
</reference>
<gene>
    <name evidence="2" type="ORF">DY000_02062551</name>
</gene>
<feature type="region of interest" description="Disordered" evidence="1">
    <location>
        <begin position="115"/>
        <end position="145"/>
    </location>
</feature>
<accession>A0ABQ7AQN5</accession>
<evidence type="ECO:0000256" key="1">
    <source>
        <dbReference type="SAM" id="MobiDB-lite"/>
    </source>
</evidence>
<protein>
    <recommendedName>
        <fullName evidence="4">BURP domain-containing protein</fullName>
    </recommendedName>
</protein>
<comment type="caution">
    <text evidence="2">The sequence shown here is derived from an EMBL/GenBank/DDBJ whole genome shotgun (WGS) entry which is preliminary data.</text>
</comment>
<proteinExistence type="predicted"/>
<feature type="region of interest" description="Disordered" evidence="1">
    <location>
        <begin position="1"/>
        <end position="26"/>
    </location>
</feature>
<evidence type="ECO:0008006" key="4">
    <source>
        <dbReference type="Google" id="ProtNLM"/>
    </source>
</evidence>
<sequence length="356" mass="40286">MAKSDSVCSDDHDRCNRGIGGDDQNTKRELKALQEKMDLLLSNKAKQEKVNFVGDHRQEELVMVSEVDGLEGQEELCFVNANGTWYKKEPNFQYNNYQQKPFYNNQQSGYQARENYSQGFSSKRNQSTQGQARSSTSAPQESSTDAMLKQILESQTGSEKHIEYELKNLHTKVDGSYNDLNNKLIYGTEVVAKAEAHIVEKVEHNIVERVEIQTVKKVEGNVLQPVRHKAEKPVGKAVTQLKEVQLEEAHVVEQSPYDKLPFPQRFLTKAQKKVISKFRKDMGDVGVKLPQISNMHDAHVQMMLIKDILAHKEEVGELLNISTMQLDPPVTPKSLPKLETQGKFTLSCSLGTDIIN</sequence>
<organism evidence="2 3">
    <name type="scientific">Brassica cretica</name>
    <name type="common">Mustard</name>
    <dbReference type="NCBI Taxonomy" id="69181"/>
    <lineage>
        <taxon>Eukaryota</taxon>
        <taxon>Viridiplantae</taxon>
        <taxon>Streptophyta</taxon>
        <taxon>Embryophyta</taxon>
        <taxon>Tracheophyta</taxon>
        <taxon>Spermatophyta</taxon>
        <taxon>Magnoliopsida</taxon>
        <taxon>eudicotyledons</taxon>
        <taxon>Gunneridae</taxon>
        <taxon>Pentapetalae</taxon>
        <taxon>rosids</taxon>
        <taxon>malvids</taxon>
        <taxon>Brassicales</taxon>
        <taxon>Brassicaceae</taxon>
        <taxon>Brassiceae</taxon>
        <taxon>Brassica</taxon>
    </lineage>
</organism>
<evidence type="ECO:0000313" key="3">
    <source>
        <dbReference type="Proteomes" id="UP000266723"/>
    </source>
</evidence>